<protein>
    <submittedName>
        <fullName evidence="2">Uncharacterized protein</fullName>
    </submittedName>
</protein>
<feature type="non-terminal residue" evidence="2">
    <location>
        <position position="90"/>
    </location>
</feature>
<accession>A0A9P5TI60</accession>
<name>A0A9P5TI60_GYMJU</name>
<sequence>MHFHPRRRMFIVTFHYSLSSLFSVISLVQSSTFDPLSSLTLPSSFSSGAVSTAMICTSTFPLILSFYSFHSIPLLLLPFLFFARVPPDYL</sequence>
<proteinExistence type="predicted"/>
<evidence type="ECO:0000313" key="3">
    <source>
        <dbReference type="Proteomes" id="UP000724874"/>
    </source>
</evidence>
<dbReference type="EMBL" id="JADNYJ010000139">
    <property type="protein sequence ID" value="KAF8880583.1"/>
    <property type="molecule type" value="Genomic_DNA"/>
</dbReference>
<dbReference type="Proteomes" id="UP000724874">
    <property type="component" value="Unassembled WGS sequence"/>
</dbReference>
<comment type="caution">
    <text evidence="2">The sequence shown here is derived from an EMBL/GenBank/DDBJ whole genome shotgun (WGS) entry which is preliminary data.</text>
</comment>
<gene>
    <name evidence="2" type="ORF">CPB84DRAFT_1792426</name>
</gene>
<dbReference type="AlphaFoldDB" id="A0A9P5TI60"/>
<keyword evidence="1" id="KW-0472">Membrane</keyword>
<keyword evidence="3" id="KW-1185">Reference proteome</keyword>
<reference evidence="2" key="1">
    <citation type="submission" date="2020-11" db="EMBL/GenBank/DDBJ databases">
        <authorList>
            <consortium name="DOE Joint Genome Institute"/>
            <person name="Ahrendt S."/>
            <person name="Riley R."/>
            <person name="Andreopoulos W."/>
            <person name="LaButti K."/>
            <person name="Pangilinan J."/>
            <person name="Ruiz-duenas F.J."/>
            <person name="Barrasa J.M."/>
            <person name="Sanchez-Garcia M."/>
            <person name="Camarero S."/>
            <person name="Miyauchi S."/>
            <person name="Serrano A."/>
            <person name="Linde D."/>
            <person name="Babiker R."/>
            <person name="Drula E."/>
            <person name="Ayuso-Fernandez I."/>
            <person name="Pacheco R."/>
            <person name="Padilla G."/>
            <person name="Ferreira P."/>
            <person name="Barriuso J."/>
            <person name="Kellner H."/>
            <person name="Castanera R."/>
            <person name="Alfaro M."/>
            <person name="Ramirez L."/>
            <person name="Pisabarro A.G."/>
            <person name="Kuo A."/>
            <person name="Tritt A."/>
            <person name="Lipzen A."/>
            <person name="He G."/>
            <person name="Yan M."/>
            <person name="Ng V."/>
            <person name="Cullen D."/>
            <person name="Martin F."/>
            <person name="Rosso M.-N."/>
            <person name="Henrissat B."/>
            <person name="Hibbett D."/>
            <person name="Martinez A.T."/>
            <person name="Grigoriev I.V."/>
        </authorList>
    </citation>
    <scope>NUCLEOTIDE SEQUENCE</scope>
    <source>
        <strain evidence="2">AH 44721</strain>
    </source>
</reference>
<keyword evidence="1" id="KW-1133">Transmembrane helix</keyword>
<evidence type="ECO:0000256" key="1">
    <source>
        <dbReference type="SAM" id="Phobius"/>
    </source>
</evidence>
<organism evidence="2 3">
    <name type="scientific">Gymnopilus junonius</name>
    <name type="common">Spectacular rustgill mushroom</name>
    <name type="synonym">Gymnopilus spectabilis subsp. junonius</name>
    <dbReference type="NCBI Taxonomy" id="109634"/>
    <lineage>
        <taxon>Eukaryota</taxon>
        <taxon>Fungi</taxon>
        <taxon>Dikarya</taxon>
        <taxon>Basidiomycota</taxon>
        <taxon>Agaricomycotina</taxon>
        <taxon>Agaricomycetes</taxon>
        <taxon>Agaricomycetidae</taxon>
        <taxon>Agaricales</taxon>
        <taxon>Agaricineae</taxon>
        <taxon>Hymenogastraceae</taxon>
        <taxon>Gymnopilus</taxon>
    </lineage>
</organism>
<feature type="transmembrane region" description="Helical" evidence="1">
    <location>
        <begin position="62"/>
        <end position="83"/>
    </location>
</feature>
<evidence type="ECO:0000313" key="2">
    <source>
        <dbReference type="EMBL" id="KAF8880583.1"/>
    </source>
</evidence>
<keyword evidence="1" id="KW-0812">Transmembrane</keyword>